<dbReference type="Proteomes" id="UP000231658">
    <property type="component" value="Unassembled WGS sequence"/>
</dbReference>
<gene>
    <name evidence="2" type="ORF">MTBPR1_10123</name>
</gene>
<dbReference type="InterPro" id="IPR050266">
    <property type="entry name" value="AB_hydrolase_sf"/>
</dbReference>
<sequence>MRRMNHYSPPKINRKTYAWSVRAFSTVKRLLGVNIKLHADNNQVQQGHIFLFNHFARFETFIPQYLIYQEQKAYCRSVAASEFFQGDDRFTNYLHAVGAVPNDMPNLLSFLARDILCGKKIIIFPEGGMIKDRRTMSSSGDFSVFSPTSEERRKHHSGASRLALVLDIYKRVVLEAHNNDDMHSLKLWAEELGIANVETLIARCQEPTRIVPSNITFYPIRISDNFLKDSVERFTGDLPRKFSEELLIEGNLVLKHTDMDIRMGKAIESTLMWPWWDQLILKKAIEGMSGLNDLFAMGSQADSFLERIAAQRLRNKTEELRDQVMQDMYSLVTLNLSHLASALILKLIDDGVDELTQSTFLHILYLAARYISHEEGVYLHRSLLNAETYRDLRDGSCAEIQQFFKSAQAADLIAIENNSLSFLPKLKDEHDFHDIRMENPICVYANECTPITGVERAIERAMDNHLNIPGKQWAQYFYEDELHSFEQSRQQFTHEDYSEINAQQTATKDAAPFYLSPNGDKEHKVGVLLVHGFLASPAEMRGLGEELADEGYSVYGARLEGHGTSPCDLRERSWHEWMSSLELGYEVLSSRCKEVVVVGFSTGGALALRFAAERPNKLAGICAVSTPLKFANPNLVFVPLIHHANRLAKWLAAQEGVLPYIINESEHPDINYKHIPVRALHELRQLVDEMENNLQRINCPTRLIQGDAEKVVKPESAGLIRDQMVGTTPEVIMVPATRHGIITEDIGATRKHIIDFVDKIDAK</sequence>
<name>A0A1C3RC67_9PROT</name>
<keyword evidence="3" id="KW-1185">Reference proteome</keyword>
<dbReference type="SUPFAM" id="SSF53474">
    <property type="entry name" value="alpha/beta-Hydrolases"/>
    <property type="match status" value="1"/>
</dbReference>
<dbReference type="OrthoDB" id="8476759at2"/>
<accession>A0A1C3RC67</accession>
<dbReference type="InterPro" id="IPR022742">
    <property type="entry name" value="Hydrolase_4"/>
</dbReference>
<evidence type="ECO:0000313" key="3">
    <source>
        <dbReference type="Proteomes" id="UP000231658"/>
    </source>
</evidence>
<dbReference type="STRING" id="1867952.MTBPR1_10123"/>
<keyword evidence="2" id="KW-0378">Hydrolase</keyword>
<evidence type="ECO:0000313" key="2">
    <source>
        <dbReference type="EMBL" id="SCA54876.1"/>
    </source>
</evidence>
<dbReference type="AlphaFoldDB" id="A0A1C3RC67"/>
<dbReference type="PANTHER" id="PTHR43798:SF33">
    <property type="entry name" value="HYDROLASE, PUTATIVE (AFU_ORTHOLOGUE AFUA_2G14860)-RELATED"/>
    <property type="match status" value="1"/>
</dbReference>
<protein>
    <submittedName>
        <fullName evidence="2">Alpha/beta hydrolase</fullName>
    </submittedName>
</protein>
<evidence type="ECO:0000259" key="1">
    <source>
        <dbReference type="Pfam" id="PF12146"/>
    </source>
</evidence>
<dbReference type="Gene3D" id="3.40.50.1820">
    <property type="entry name" value="alpha/beta hydrolase"/>
    <property type="match status" value="1"/>
</dbReference>
<dbReference type="InterPro" id="IPR029058">
    <property type="entry name" value="AB_hydrolase_fold"/>
</dbReference>
<dbReference type="PANTHER" id="PTHR43798">
    <property type="entry name" value="MONOACYLGLYCEROL LIPASE"/>
    <property type="match status" value="1"/>
</dbReference>
<organism evidence="2 3">
    <name type="scientific">Candidatus Terasakiella magnetica</name>
    <dbReference type="NCBI Taxonomy" id="1867952"/>
    <lineage>
        <taxon>Bacteria</taxon>
        <taxon>Pseudomonadati</taxon>
        <taxon>Pseudomonadota</taxon>
        <taxon>Alphaproteobacteria</taxon>
        <taxon>Rhodospirillales</taxon>
        <taxon>Terasakiellaceae</taxon>
        <taxon>Terasakiella</taxon>
    </lineage>
</organism>
<reference evidence="2 3" key="1">
    <citation type="submission" date="2016-07" db="EMBL/GenBank/DDBJ databases">
        <authorList>
            <person name="Lefevre C.T."/>
        </authorList>
    </citation>
    <scope>NUCLEOTIDE SEQUENCE [LARGE SCALE GENOMIC DNA]</scope>
    <source>
        <strain evidence="2">PR1</strain>
    </source>
</reference>
<proteinExistence type="predicted"/>
<dbReference type="Pfam" id="PF12146">
    <property type="entry name" value="Hydrolase_4"/>
    <property type="match status" value="1"/>
</dbReference>
<dbReference type="GO" id="GO:0016020">
    <property type="term" value="C:membrane"/>
    <property type="evidence" value="ECO:0007669"/>
    <property type="project" value="TreeGrafter"/>
</dbReference>
<dbReference type="EMBL" id="FLYE01000001">
    <property type="protein sequence ID" value="SCA54876.1"/>
    <property type="molecule type" value="Genomic_DNA"/>
</dbReference>
<feature type="domain" description="Serine aminopeptidase S33" evidence="1">
    <location>
        <begin position="522"/>
        <end position="744"/>
    </location>
</feature>
<dbReference type="GO" id="GO:0016787">
    <property type="term" value="F:hydrolase activity"/>
    <property type="evidence" value="ECO:0007669"/>
    <property type="project" value="UniProtKB-KW"/>
</dbReference>